<gene>
    <name evidence="4" type="ORF">Tsubulata_033861</name>
</gene>
<feature type="domain" description="Fungal lipase-type" evidence="3">
    <location>
        <begin position="583"/>
        <end position="741"/>
    </location>
</feature>
<sequence>NGDDFGSNKLLLEAKEASFLDIFLLLFSSDIKKRTFVDCSEEQRWQDFPHRWIICISILAIEMWLNLLSSNGGFFGLLANILTDRTSATFTSAVGNLDTRVEMDKNIGVEDRRYMPSLSFMAAKIAYENEAFISSAVKDHLKQLSTPAFILQDSKADPNLIVLAFRGTEPFDANGWSTDFDVSWYELKGVGKVHRGFMHALGMQKNGWPKDIDQGATDHSYAYYSLRQMLKNMLQKNEKAKFIVTGHSLGGALAILFISVLALHEEALLFERMEGVYTFGQPRVGDKQFAEYMEDKLKKYDVRYLRYVYSNDLVPRIPFDDKSFMYKHFGPCIYYNSLYRGKVMHEEPDKNYFSLVWIIPNMVVNACWELVRGFLLPIVKGRDYRETWLMTLVRIVGLEASFLDIFLLLFSSDIKKRKFVDCSVEQRRQDFSHRWIICISILAQRLLIMFKKPIGLLGEAIEMWLNLLSSNGGFFGLLANILTGKVVKPDRTSATFTSAVGNLDARVEMDKKIGVEDNRYIPSLSFMASKIAFENEAFISSAVKDHLKMEFKGYYEFWNGYQQLPSAQAFILQDSKADPNLIVVSFSGTHPFDAYGWCLDFDISWYELKGVGQVHRGFMYALGMQKNGWPKDIDKGNDHSYAYYSLRQMLRSMLQQNEKAKYIVTGHSLGAALAILFISVLALHEEELLLKRLEGVYTFGQPRVGDKQFAEYMEDKLKKSDVRYLRYVYSNDIVARVPFDNKSFMYKHFGPCMYYNSFYRGKVMHEEPNKNYFSLLWIIPDMVIACWELLRGFILPVVMGRDYRETWLMTLVRIVGLVIPGMPAHCHQDYNNSTRLGNVPVSADIQYSQKELHQGLLKNEMPRTFHS</sequence>
<dbReference type="GO" id="GO:0004806">
    <property type="term" value="F:triacylglycerol lipase activity"/>
    <property type="evidence" value="ECO:0007669"/>
    <property type="project" value="InterPro"/>
</dbReference>
<proteinExistence type="predicted"/>
<evidence type="ECO:0000259" key="3">
    <source>
        <dbReference type="Pfam" id="PF01764"/>
    </source>
</evidence>
<accession>A0A9Q0JFJ1</accession>
<reference evidence="4" key="2">
    <citation type="journal article" date="2023" name="Plants (Basel)">
        <title>Annotation of the Turnera subulata (Passifloraceae) Draft Genome Reveals the S-Locus Evolved after the Divergence of Turneroideae from Passifloroideae in a Stepwise Manner.</title>
        <authorList>
            <person name="Henning P.M."/>
            <person name="Roalson E.H."/>
            <person name="Mir W."/>
            <person name="McCubbin A.G."/>
            <person name="Shore J.S."/>
        </authorList>
    </citation>
    <scope>NUCLEOTIDE SEQUENCE</scope>
    <source>
        <strain evidence="4">F60SS</strain>
    </source>
</reference>
<dbReference type="CDD" id="cd00519">
    <property type="entry name" value="Lipase_3"/>
    <property type="match status" value="2"/>
</dbReference>
<dbReference type="Proteomes" id="UP001141552">
    <property type="component" value="Unassembled WGS sequence"/>
</dbReference>
<protein>
    <recommendedName>
        <fullName evidence="3">Fungal lipase-type domain-containing protein</fullName>
    </recommendedName>
</protein>
<reference evidence="4" key="1">
    <citation type="submission" date="2022-02" db="EMBL/GenBank/DDBJ databases">
        <authorList>
            <person name="Henning P.M."/>
            <person name="McCubbin A.G."/>
            <person name="Shore J.S."/>
        </authorList>
    </citation>
    <scope>NUCLEOTIDE SEQUENCE</scope>
    <source>
        <strain evidence="4">F60SS</strain>
        <tissue evidence="4">Leaves</tissue>
    </source>
</reference>
<name>A0A9Q0JFJ1_9ROSI</name>
<evidence type="ECO:0000256" key="2">
    <source>
        <dbReference type="SAM" id="Phobius"/>
    </source>
</evidence>
<dbReference type="PANTHER" id="PTHR46086:SF28">
    <property type="entry name" value="FUNGAL LIPASE-LIKE DOMAIN-CONTAINING PROTEIN"/>
    <property type="match status" value="1"/>
</dbReference>
<keyword evidence="2" id="KW-1133">Transmembrane helix</keyword>
<comment type="caution">
    <text evidence="4">The sequence shown here is derived from an EMBL/GenBank/DDBJ whole genome shotgun (WGS) entry which is preliminary data.</text>
</comment>
<feature type="domain" description="Fungal lipase-type" evidence="3">
    <location>
        <begin position="162"/>
        <end position="320"/>
    </location>
</feature>
<dbReference type="Gene3D" id="3.40.50.1820">
    <property type="entry name" value="alpha/beta hydrolase"/>
    <property type="match status" value="2"/>
</dbReference>
<feature type="transmembrane region" description="Helical" evidence="2">
    <location>
        <begin position="391"/>
        <end position="410"/>
    </location>
</feature>
<keyword evidence="2" id="KW-0472">Membrane</keyword>
<feature type="transmembrane region" description="Helical" evidence="2">
    <location>
        <begin position="352"/>
        <end position="371"/>
    </location>
</feature>
<dbReference type="AlphaFoldDB" id="A0A9Q0JFJ1"/>
<evidence type="ECO:0000313" key="5">
    <source>
        <dbReference type="Proteomes" id="UP001141552"/>
    </source>
</evidence>
<feature type="transmembrane region" description="Helical" evidence="2">
    <location>
        <begin position="463"/>
        <end position="482"/>
    </location>
</feature>
<keyword evidence="2" id="KW-0812">Transmembrane</keyword>
<feature type="transmembrane region" description="Helical" evidence="2">
    <location>
        <begin position="431"/>
        <end position="451"/>
    </location>
</feature>
<keyword evidence="5" id="KW-1185">Reference proteome</keyword>
<dbReference type="PANTHER" id="PTHR46086">
    <property type="entry name" value="ALPHA/BETA-HYDROLASES SUPERFAMILY PROTEIN"/>
    <property type="match status" value="1"/>
</dbReference>
<dbReference type="InterPro" id="IPR002921">
    <property type="entry name" value="Fungal_lipase-type"/>
</dbReference>
<organism evidence="4 5">
    <name type="scientific">Turnera subulata</name>
    <dbReference type="NCBI Taxonomy" id="218843"/>
    <lineage>
        <taxon>Eukaryota</taxon>
        <taxon>Viridiplantae</taxon>
        <taxon>Streptophyta</taxon>
        <taxon>Embryophyta</taxon>
        <taxon>Tracheophyta</taxon>
        <taxon>Spermatophyta</taxon>
        <taxon>Magnoliopsida</taxon>
        <taxon>eudicotyledons</taxon>
        <taxon>Gunneridae</taxon>
        <taxon>Pentapetalae</taxon>
        <taxon>rosids</taxon>
        <taxon>fabids</taxon>
        <taxon>Malpighiales</taxon>
        <taxon>Passifloraceae</taxon>
        <taxon>Turnera</taxon>
    </lineage>
</organism>
<keyword evidence="1" id="KW-0378">Hydrolase</keyword>
<dbReference type="InterPro" id="IPR029058">
    <property type="entry name" value="AB_hydrolase_fold"/>
</dbReference>
<dbReference type="Pfam" id="PF01764">
    <property type="entry name" value="Lipase_3"/>
    <property type="match status" value="2"/>
</dbReference>
<dbReference type="EMBL" id="JAKUCV010003185">
    <property type="protein sequence ID" value="KAJ4839818.1"/>
    <property type="molecule type" value="Genomic_DNA"/>
</dbReference>
<evidence type="ECO:0000256" key="1">
    <source>
        <dbReference type="ARBA" id="ARBA00022801"/>
    </source>
</evidence>
<dbReference type="InterPro" id="IPR044819">
    <property type="entry name" value="OBL-like"/>
</dbReference>
<feature type="transmembrane region" description="Helical" evidence="2">
    <location>
        <begin position="242"/>
        <end position="263"/>
    </location>
</feature>
<dbReference type="SUPFAM" id="SSF53474">
    <property type="entry name" value="alpha/beta-Hydrolases"/>
    <property type="match status" value="2"/>
</dbReference>
<evidence type="ECO:0000313" key="4">
    <source>
        <dbReference type="EMBL" id="KAJ4839818.1"/>
    </source>
</evidence>
<dbReference type="GO" id="GO:0006629">
    <property type="term" value="P:lipid metabolic process"/>
    <property type="evidence" value="ECO:0007669"/>
    <property type="project" value="InterPro"/>
</dbReference>
<feature type="non-terminal residue" evidence="4">
    <location>
        <position position="1"/>
    </location>
</feature>
<dbReference type="OrthoDB" id="438440at2759"/>
<feature type="transmembrane region" description="Helical" evidence="2">
    <location>
        <begin position="662"/>
        <end position="683"/>
    </location>
</feature>